<evidence type="ECO:0000259" key="2">
    <source>
        <dbReference type="SMART" id="SM00363"/>
    </source>
</evidence>
<dbReference type="Gene3D" id="3.30.70.330">
    <property type="match status" value="1"/>
</dbReference>
<dbReference type="GO" id="GO:0003723">
    <property type="term" value="F:RNA binding"/>
    <property type="evidence" value="ECO:0007669"/>
    <property type="project" value="UniProtKB-KW"/>
</dbReference>
<dbReference type="eggNOG" id="COG2302">
    <property type="taxonomic scope" value="Bacteria"/>
</dbReference>
<evidence type="ECO:0000313" key="3">
    <source>
        <dbReference type="EMBL" id="EEW93865.1"/>
    </source>
</evidence>
<gene>
    <name evidence="3" type="ORF">HMPREF0446_00747</name>
</gene>
<evidence type="ECO:0000256" key="1">
    <source>
        <dbReference type="PROSITE-ProRule" id="PRU00182"/>
    </source>
</evidence>
<evidence type="ECO:0000313" key="4">
    <source>
        <dbReference type="Proteomes" id="UP000002939"/>
    </source>
</evidence>
<dbReference type="InterPro" id="IPR012677">
    <property type="entry name" value="Nucleotide-bd_a/b_plait_sf"/>
</dbReference>
<dbReference type="InterPro" id="IPR040591">
    <property type="entry name" value="RqcP2_RBD"/>
</dbReference>
<dbReference type="InterPro" id="IPR002942">
    <property type="entry name" value="S4_RNA-bd"/>
</dbReference>
<dbReference type="Proteomes" id="UP000002939">
    <property type="component" value="Unassembled WGS sequence"/>
</dbReference>
<proteinExistence type="predicted"/>
<sequence>MDTSIFQHFRKEEQDFIRKVESWVTSCQEQYAPILTPFLDPRQQFIVEAIVGQYDDIKFQFEGGYIAAERKRCMIYPDFYAPTTEEFDVELIEIHYPIKFSSISHGQILGSLVGLGIDRDQLGDIISDGIRWQLLLTKQMLPYLKQNFQKVGKISIRIDEKEYTELILPIDHWTYTTAIVSSLRLDTLIASIFHISRQRSKELVESNKVKVNWAEEIRPDFMIELLDIISIRGYGRIQIKNIEGRTKKDKIKLEIGLLEKNK</sequence>
<comment type="caution">
    <text evidence="3">The sequence shown here is derived from an EMBL/GenBank/DDBJ whole genome shotgun (WGS) entry which is preliminary data.</text>
</comment>
<dbReference type="RefSeq" id="WP_006703020.1">
    <property type="nucleotide sequence ID" value="NZ_KI391971.1"/>
</dbReference>
<reference evidence="3" key="1">
    <citation type="submission" date="2009-09" db="EMBL/GenBank/DDBJ databases">
        <authorList>
            <consortium name="The Broad Institute Genome Sequencing Platform"/>
            <person name="Ward D."/>
            <person name="Feldgarden M."/>
            <person name="Earl A."/>
            <person name="Young S.K."/>
            <person name="Zeng Q."/>
            <person name="Koehrsen M."/>
            <person name="Alvarado L."/>
            <person name="Berlin A."/>
            <person name="Bochicchio J."/>
            <person name="Borenstein D."/>
            <person name="Chapman S.B."/>
            <person name="Chen Z."/>
            <person name="Engels R."/>
            <person name="Freedman E."/>
            <person name="Gellesch M."/>
            <person name="Goldberg J."/>
            <person name="Griggs A."/>
            <person name="Gujja S."/>
            <person name="Heilman E."/>
            <person name="Heiman D."/>
            <person name="Hepburn T."/>
            <person name="Howarth C."/>
            <person name="Jen D."/>
            <person name="Larson L."/>
            <person name="Lewis B."/>
            <person name="Mehta T."/>
            <person name="Park D."/>
            <person name="Pearson M."/>
            <person name="Roberts A."/>
            <person name="Saif S."/>
            <person name="Shea T."/>
            <person name="Shenoy N."/>
            <person name="Sisk P."/>
            <person name="Stolte C."/>
            <person name="Sykes S."/>
            <person name="Thomson T."/>
            <person name="Walk T."/>
            <person name="White J."/>
            <person name="Yandava C."/>
            <person name="Sibley C.D."/>
            <person name="Field T.R."/>
            <person name="Grinwis M."/>
            <person name="Eshaghurshan C.S."/>
            <person name="Surette M.G."/>
            <person name="Haas B."/>
            <person name="Nusbaum C."/>
            <person name="Birren B."/>
        </authorList>
    </citation>
    <scope>NUCLEOTIDE SEQUENCE [LARGE SCALE GENOMIC DNA]</scope>
    <source>
        <strain evidence="3">ATCC 700633</strain>
    </source>
</reference>
<dbReference type="SUPFAM" id="SSF55174">
    <property type="entry name" value="Alpha-L RNA-binding motif"/>
    <property type="match status" value="1"/>
</dbReference>
<dbReference type="Gene3D" id="3.30.1370.160">
    <property type="match status" value="1"/>
</dbReference>
<dbReference type="HOGENOM" id="CLU_075687_2_0_9"/>
<dbReference type="SMART" id="SM00363">
    <property type="entry name" value="S4"/>
    <property type="match status" value="1"/>
</dbReference>
<dbReference type="CDD" id="cd00165">
    <property type="entry name" value="S4"/>
    <property type="match status" value="1"/>
</dbReference>
<reference evidence="3" key="2">
    <citation type="submission" date="2011-10" db="EMBL/GenBank/DDBJ databases">
        <title>The Genome Sequence of Granulicatella elegans ATCC 700633.</title>
        <authorList>
            <consortium name="The Broad Institute Genome Sequencing Platform"/>
            <consortium name="The Broad Institute Genome Sequencing Center for Infectious Disease"/>
            <person name="Earl A."/>
            <person name="Ward D."/>
            <person name="Feldgarden M."/>
            <person name="Gevers D."/>
            <person name="Sibley C.D."/>
            <person name="Field T.R."/>
            <person name="Grinwis M."/>
            <person name="Eshaghurshan C.S."/>
            <person name="Surette M.G."/>
            <person name="Young S.K."/>
            <person name="Zeng Q."/>
            <person name="Gargeya S."/>
            <person name="Fitzgerald M."/>
            <person name="Haas B."/>
            <person name="Abouelleil A."/>
            <person name="Alvarado L."/>
            <person name="Arachchi H.M."/>
            <person name="Berlin A."/>
            <person name="Brown A."/>
            <person name="Chapman S.B."/>
            <person name="Chen Z."/>
            <person name="Dunbar C."/>
            <person name="Freedman E."/>
            <person name="Gearin G."/>
            <person name="Goldberg J."/>
            <person name="Griggs A."/>
            <person name="Gujja S."/>
            <person name="Heiman D."/>
            <person name="Howarth C."/>
            <person name="Larson L."/>
            <person name="Lui A."/>
            <person name="MacDonald P.J.P."/>
            <person name="Montmayeur A."/>
            <person name="Murphy C."/>
            <person name="Neiman D."/>
            <person name="Pearson M."/>
            <person name="Priest M."/>
            <person name="Roberts A."/>
            <person name="Saif S."/>
            <person name="Shea T."/>
            <person name="Shenoy N."/>
            <person name="Sisk P."/>
            <person name="Stolte C."/>
            <person name="Sykes S."/>
            <person name="Wortman J."/>
            <person name="Nusbaum C."/>
            <person name="Birren B."/>
        </authorList>
    </citation>
    <scope>NUCLEOTIDE SEQUENCE [LARGE SCALE GENOMIC DNA]</scope>
    <source>
        <strain evidence="3">ATCC 700633</strain>
    </source>
</reference>
<dbReference type="Pfam" id="PF21278">
    <property type="entry name" value="YlmH_1st"/>
    <property type="match status" value="1"/>
</dbReference>
<feature type="domain" description="RNA-binding S4" evidence="2">
    <location>
        <begin position="183"/>
        <end position="243"/>
    </location>
</feature>
<dbReference type="STRING" id="626369.HMPREF0446_00747"/>
<dbReference type="PROSITE" id="PS50889">
    <property type="entry name" value="S4"/>
    <property type="match status" value="1"/>
</dbReference>
<dbReference type="EMBL" id="ACRF02000011">
    <property type="protein sequence ID" value="EEW93865.1"/>
    <property type="molecule type" value="Genomic_DNA"/>
</dbReference>
<name>D0BLB2_9LACT</name>
<dbReference type="OrthoDB" id="9812787at2"/>
<organism evidence="3 4">
    <name type="scientific">Granulicatella elegans ATCC 700633</name>
    <dbReference type="NCBI Taxonomy" id="626369"/>
    <lineage>
        <taxon>Bacteria</taxon>
        <taxon>Bacillati</taxon>
        <taxon>Bacillota</taxon>
        <taxon>Bacilli</taxon>
        <taxon>Lactobacillales</taxon>
        <taxon>Carnobacteriaceae</taxon>
        <taxon>Granulicatella</taxon>
    </lineage>
</organism>
<accession>D0BLB2</accession>
<keyword evidence="1" id="KW-0694">RNA-binding</keyword>
<protein>
    <recommendedName>
        <fullName evidence="2">RNA-binding S4 domain-containing protein</fullName>
    </recommendedName>
</protein>
<dbReference type="AlphaFoldDB" id="D0BLB2"/>
<dbReference type="Pfam" id="PF17774">
    <property type="entry name" value="YlmH_RBD"/>
    <property type="match status" value="1"/>
</dbReference>
<dbReference type="InterPro" id="IPR048443">
    <property type="entry name" value="RqcP2_N"/>
</dbReference>
<keyword evidence="4" id="KW-1185">Reference proteome</keyword>